<dbReference type="Pfam" id="PF13426">
    <property type="entry name" value="PAS_9"/>
    <property type="match status" value="1"/>
</dbReference>
<evidence type="ECO:0000256" key="2">
    <source>
        <dbReference type="SAM" id="MobiDB-lite"/>
    </source>
</evidence>
<dbReference type="Gene3D" id="3.30.450.40">
    <property type="match status" value="1"/>
</dbReference>
<dbReference type="PANTHER" id="PTHR43156">
    <property type="entry name" value="STAGE II SPORULATION PROTEIN E-RELATED"/>
    <property type="match status" value="1"/>
</dbReference>
<dbReference type="RefSeq" id="WP_380624436.1">
    <property type="nucleotide sequence ID" value="NZ_JBHSDK010000030.1"/>
</dbReference>
<dbReference type="PROSITE" id="PS50112">
    <property type="entry name" value="PAS"/>
    <property type="match status" value="2"/>
</dbReference>
<keyword evidence="5" id="KW-1185">Reference proteome</keyword>
<dbReference type="Proteomes" id="UP001595823">
    <property type="component" value="Unassembled WGS sequence"/>
</dbReference>
<gene>
    <name evidence="4" type="ORF">ACFPET_19765</name>
</gene>
<dbReference type="CDD" id="cd00130">
    <property type="entry name" value="PAS"/>
    <property type="match status" value="1"/>
</dbReference>
<sequence>MRRKDASSDPATDGSDSSPEGMPPVPSGVTAGFDVATILIDGRGHIFHFDEWAERLTGFTAATVIGRDYRFLFGSHEHAPRFPDEGDPDRIETGVSPLQKADGRTLYALIRSRRIRLPAGEDLLIVQALEIESARRTQSQIGLLDGLFHQAPFCLVVLDEHLRYVMVNAELAEFNGLPAEDHIGRHIGEVIASATFEDYQKLLKTVLKTGEPAIGVMVPGIARSSPGVAKVWSASWYRIEGRSGTGLALCGLIYDVSSSSGEVLSNARTHERHRVLGLIGELSSEELDQKRAAARLVEVLTGEYCDLATIDLLTEHASAPPRTRPRPNRRRLMVLASHSRIEGPDADRLAGTPSEEVDETDPVVEHILATETARLVRDASDLADIDVPPWIFHAASEIGVNSFIGAPLVARGKVIGVLSCMRAGANLPFSEEDLRFVKTIASRTALMLDNARMYHEAKDTALKLQMNLLPAALPEPDEALIAHRYDPGHEGHRVSGDWYDVGIQPGHRVSLVVGDVIGHGIDAATTMGRYRTAVQAFDSVGMEPSALMTRLNALAGTFGDLAIATCLYAVYDPQRHLCTLVSAGHTPLIVCPPEESPYLVEERNGPLLGGFPGATYTATRIDTPPGTRLFLYSDGLVESPAVSVGEGMERLLSVVDDPEASLEDIADAAMSTSPRDSEDDRTLLACELRGLRYPLKGPGPRKGTGPSFSFLARTVDRRPFSASAVL</sequence>
<dbReference type="SMART" id="SM00091">
    <property type="entry name" value="PAS"/>
    <property type="match status" value="2"/>
</dbReference>
<dbReference type="InterPro" id="IPR029016">
    <property type="entry name" value="GAF-like_dom_sf"/>
</dbReference>
<feature type="domain" description="PAS" evidence="3">
    <location>
        <begin position="38"/>
        <end position="67"/>
    </location>
</feature>
<dbReference type="PANTHER" id="PTHR43156:SF2">
    <property type="entry name" value="STAGE II SPORULATION PROTEIN E"/>
    <property type="match status" value="1"/>
</dbReference>
<evidence type="ECO:0000259" key="3">
    <source>
        <dbReference type="PROSITE" id="PS50112"/>
    </source>
</evidence>
<dbReference type="NCBIfam" id="TIGR00229">
    <property type="entry name" value="sensory_box"/>
    <property type="match status" value="1"/>
</dbReference>
<dbReference type="Pfam" id="PF08448">
    <property type="entry name" value="PAS_4"/>
    <property type="match status" value="1"/>
</dbReference>
<dbReference type="Gene3D" id="3.30.450.20">
    <property type="entry name" value="PAS domain"/>
    <property type="match status" value="2"/>
</dbReference>
<dbReference type="Pfam" id="PF07228">
    <property type="entry name" value="SpoIIE"/>
    <property type="match status" value="1"/>
</dbReference>
<dbReference type="EMBL" id="JBHSDK010000030">
    <property type="protein sequence ID" value="MFC4337439.1"/>
    <property type="molecule type" value="Genomic_DNA"/>
</dbReference>
<proteinExistence type="predicted"/>
<dbReference type="InterPro" id="IPR036457">
    <property type="entry name" value="PPM-type-like_dom_sf"/>
</dbReference>
<evidence type="ECO:0000313" key="4">
    <source>
        <dbReference type="EMBL" id="MFC4337439.1"/>
    </source>
</evidence>
<name>A0ABV8U2X2_9ACTN</name>
<evidence type="ECO:0000313" key="5">
    <source>
        <dbReference type="Proteomes" id="UP001595823"/>
    </source>
</evidence>
<dbReference type="InterPro" id="IPR035965">
    <property type="entry name" value="PAS-like_dom_sf"/>
</dbReference>
<dbReference type="InterPro" id="IPR013656">
    <property type="entry name" value="PAS_4"/>
</dbReference>
<dbReference type="InterPro" id="IPR000014">
    <property type="entry name" value="PAS"/>
</dbReference>
<comment type="caution">
    <text evidence="4">The sequence shown here is derived from an EMBL/GenBank/DDBJ whole genome shotgun (WGS) entry which is preliminary data.</text>
</comment>
<dbReference type="Gene3D" id="3.60.40.10">
    <property type="entry name" value="PPM-type phosphatase domain"/>
    <property type="match status" value="1"/>
</dbReference>
<feature type="domain" description="PAS" evidence="3">
    <location>
        <begin position="155"/>
        <end position="210"/>
    </location>
</feature>
<reference evidence="5" key="1">
    <citation type="journal article" date="2019" name="Int. J. Syst. Evol. Microbiol.">
        <title>The Global Catalogue of Microorganisms (GCM) 10K type strain sequencing project: providing services to taxonomists for standard genome sequencing and annotation.</title>
        <authorList>
            <consortium name="The Broad Institute Genomics Platform"/>
            <consortium name="The Broad Institute Genome Sequencing Center for Infectious Disease"/>
            <person name="Wu L."/>
            <person name="Ma J."/>
        </authorList>
    </citation>
    <scope>NUCLEOTIDE SEQUENCE [LARGE SCALE GENOMIC DNA]</scope>
    <source>
        <strain evidence="5">IBRC-M 10908</strain>
    </source>
</reference>
<feature type="region of interest" description="Disordered" evidence="2">
    <location>
        <begin position="1"/>
        <end position="28"/>
    </location>
</feature>
<dbReference type="SUPFAM" id="SSF81606">
    <property type="entry name" value="PP2C-like"/>
    <property type="match status" value="1"/>
</dbReference>
<dbReference type="SUPFAM" id="SSF55785">
    <property type="entry name" value="PYP-like sensor domain (PAS domain)"/>
    <property type="match status" value="2"/>
</dbReference>
<protein>
    <submittedName>
        <fullName evidence="4">SpoIIE family protein phosphatase</fullName>
    </submittedName>
</protein>
<organism evidence="4 5">
    <name type="scientific">Salininema proteolyticum</name>
    <dbReference type="NCBI Taxonomy" id="1607685"/>
    <lineage>
        <taxon>Bacteria</taxon>
        <taxon>Bacillati</taxon>
        <taxon>Actinomycetota</taxon>
        <taxon>Actinomycetes</taxon>
        <taxon>Glycomycetales</taxon>
        <taxon>Glycomycetaceae</taxon>
        <taxon>Salininema</taxon>
    </lineage>
</organism>
<accession>A0ABV8U2X2</accession>
<dbReference type="InterPro" id="IPR001932">
    <property type="entry name" value="PPM-type_phosphatase-like_dom"/>
</dbReference>
<dbReference type="InterPro" id="IPR003018">
    <property type="entry name" value="GAF"/>
</dbReference>
<dbReference type="SMART" id="SM00331">
    <property type="entry name" value="PP2C_SIG"/>
    <property type="match status" value="1"/>
</dbReference>
<keyword evidence="1" id="KW-0378">Hydrolase</keyword>
<dbReference type="SMART" id="SM00065">
    <property type="entry name" value="GAF"/>
    <property type="match status" value="1"/>
</dbReference>
<dbReference type="InterPro" id="IPR052016">
    <property type="entry name" value="Bact_Sigma-Reg"/>
</dbReference>
<dbReference type="Pfam" id="PF01590">
    <property type="entry name" value="GAF"/>
    <property type="match status" value="1"/>
</dbReference>
<dbReference type="SUPFAM" id="SSF55781">
    <property type="entry name" value="GAF domain-like"/>
    <property type="match status" value="1"/>
</dbReference>
<evidence type="ECO:0000256" key="1">
    <source>
        <dbReference type="ARBA" id="ARBA00022801"/>
    </source>
</evidence>